<comment type="function">
    <text evidence="1 10">Role in flagellar biosynthesis.</text>
</comment>
<evidence type="ECO:0000313" key="11">
    <source>
        <dbReference type="EMBL" id="MBB5056387.1"/>
    </source>
</evidence>
<keyword evidence="7 10" id="KW-0472">Membrane</keyword>
<organism evidence="11 12">
    <name type="scientific">Granulicella aggregans</name>
    <dbReference type="NCBI Taxonomy" id="474949"/>
    <lineage>
        <taxon>Bacteria</taxon>
        <taxon>Pseudomonadati</taxon>
        <taxon>Acidobacteriota</taxon>
        <taxon>Terriglobia</taxon>
        <taxon>Terriglobales</taxon>
        <taxon>Acidobacteriaceae</taxon>
        <taxon>Granulicella</taxon>
    </lineage>
</organism>
<keyword evidence="11" id="KW-0282">Flagellum</keyword>
<dbReference type="GO" id="GO:0006605">
    <property type="term" value="P:protein targeting"/>
    <property type="evidence" value="ECO:0007669"/>
    <property type="project" value="UniProtKB-UniRule"/>
</dbReference>
<evidence type="ECO:0000256" key="3">
    <source>
        <dbReference type="ARBA" id="ARBA00021717"/>
    </source>
</evidence>
<comment type="caution">
    <text evidence="11">The sequence shown here is derived from an EMBL/GenBank/DDBJ whole genome shotgun (WGS) entry which is preliminary data.</text>
</comment>
<feature type="transmembrane region" description="Helical" evidence="10">
    <location>
        <begin position="12"/>
        <end position="31"/>
    </location>
</feature>
<feature type="transmembrane region" description="Helical" evidence="10">
    <location>
        <begin position="165"/>
        <end position="188"/>
    </location>
</feature>
<dbReference type="GO" id="GO:0044780">
    <property type="term" value="P:bacterial-type flagellum assembly"/>
    <property type="evidence" value="ECO:0007669"/>
    <property type="project" value="UniProtKB-UniRule"/>
</dbReference>
<dbReference type="GO" id="GO:0005886">
    <property type="term" value="C:plasma membrane"/>
    <property type="evidence" value="ECO:0007669"/>
    <property type="project" value="UniProtKB-SubCell"/>
</dbReference>
<feature type="transmembrane region" description="Helical" evidence="10">
    <location>
        <begin position="37"/>
        <end position="55"/>
    </location>
</feature>
<dbReference type="InterPro" id="IPR002010">
    <property type="entry name" value="T3SS_IM_R"/>
</dbReference>
<keyword evidence="4 10" id="KW-1003">Cell membrane</keyword>
<comment type="similarity">
    <text evidence="2 10">Belongs to the FliR/MopE/SpaR family.</text>
</comment>
<dbReference type="Proteomes" id="UP000540989">
    <property type="component" value="Unassembled WGS sequence"/>
</dbReference>
<dbReference type="NCBIfam" id="TIGR01400">
    <property type="entry name" value="fliR"/>
    <property type="match status" value="1"/>
</dbReference>
<dbReference type="PANTHER" id="PTHR30065">
    <property type="entry name" value="FLAGELLAR BIOSYNTHETIC PROTEIN FLIR"/>
    <property type="match status" value="1"/>
</dbReference>
<evidence type="ECO:0000256" key="1">
    <source>
        <dbReference type="ARBA" id="ARBA00002578"/>
    </source>
</evidence>
<keyword evidence="5 10" id="KW-0812">Transmembrane</keyword>
<feature type="transmembrane region" description="Helical" evidence="10">
    <location>
        <begin position="121"/>
        <end position="144"/>
    </location>
</feature>
<protein>
    <recommendedName>
        <fullName evidence="3 9">Flagellar biosynthetic protein FliR</fullName>
    </recommendedName>
</protein>
<keyword evidence="6 10" id="KW-1133">Transmembrane helix</keyword>
<name>A0A7W8E2D2_9BACT</name>
<evidence type="ECO:0000256" key="5">
    <source>
        <dbReference type="ARBA" id="ARBA00022692"/>
    </source>
</evidence>
<reference evidence="11 12" key="1">
    <citation type="submission" date="2020-08" db="EMBL/GenBank/DDBJ databases">
        <title>Genomic Encyclopedia of Type Strains, Phase IV (KMG-V): Genome sequencing to study the core and pangenomes of soil and plant-associated prokaryotes.</title>
        <authorList>
            <person name="Whitman W."/>
        </authorList>
    </citation>
    <scope>NUCLEOTIDE SEQUENCE [LARGE SCALE GENOMIC DNA]</scope>
    <source>
        <strain evidence="11 12">M8UP14</strain>
    </source>
</reference>
<feature type="transmembrane region" description="Helical" evidence="10">
    <location>
        <begin position="208"/>
        <end position="230"/>
    </location>
</feature>
<keyword evidence="11" id="KW-0966">Cell projection</keyword>
<keyword evidence="12" id="KW-1185">Reference proteome</keyword>
<keyword evidence="11" id="KW-0969">Cilium</keyword>
<evidence type="ECO:0000256" key="6">
    <source>
        <dbReference type="ARBA" id="ARBA00022989"/>
    </source>
</evidence>
<evidence type="ECO:0000256" key="8">
    <source>
        <dbReference type="ARBA" id="ARBA00023143"/>
    </source>
</evidence>
<gene>
    <name evidence="11" type="ORF">HDF16_001056</name>
</gene>
<evidence type="ECO:0000256" key="4">
    <source>
        <dbReference type="ARBA" id="ARBA00022475"/>
    </source>
</evidence>
<dbReference type="Pfam" id="PF01311">
    <property type="entry name" value="Bac_export_1"/>
    <property type="match status" value="1"/>
</dbReference>
<dbReference type="GO" id="GO:0009425">
    <property type="term" value="C:bacterial-type flagellum basal body"/>
    <property type="evidence" value="ECO:0007669"/>
    <property type="project" value="UniProtKB-SubCell"/>
</dbReference>
<evidence type="ECO:0000256" key="7">
    <source>
        <dbReference type="ARBA" id="ARBA00023136"/>
    </source>
</evidence>
<keyword evidence="8 10" id="KW-0975">Bacterial flagellum</keyword>
<dbReference type="RefSeq" id="WP_348641243.1">
    <property type="nucleotide sequence ID" value="NZ_JACHIP010000001.1"/>
</dbReference>
<dbReference type="PANTHER" id="PTHR30065:SF1">
    <property type="entry name" value="SURFACE PRESENTATION OF ANTIGENS PROTEIN SPAR"/>
    <property type="match status" value="1"/>
</dbReference>
<accession>A0A7W8E2D2</accession>
<proteinExistence type="inferred from homology"/>
<dbReference type="InterPro" id="IPR006303">
    <property type="entry name" value="FliR"/>
</dbReference>
<evidence type="ECO:0000313" key="12">
    <source>
        <dbReference type="Proteomes" id="UP000540989"/>
    </source>
</evidence>
<evidence type="ECO:0000256" key="10">
    <source>
        <dbReference type="RuleBase" id="RU362071"/>
    </source>
</evidence>
<dbReference type="PRINTS" id="PR00953">
    <property type="entry name" value="TYPE3IMRPROT"/>
</dbReference>
<sequence length="256" mass="27696">MIQIPFLDVMQAMLAISVRLSGLFLFAPFLGSTVIPARIKAALVLALTLLIYPMVSRSWPALPMTEWPMLVFRELLVGVALGIATQVVFEAVQMAGQVLSIQMGYSLINILDPNTQVDTTVVAMFHSSIAMLIFLRLDVHLWLLRAIGNSFTYLPPGGAKLNEPLVMALVGAGTAILSTGVQIAAPVLSATLLTDIVLGLLGKASPQLPLMLLGPAVKSLLGLSILFISLKYWPEMFRNLFLDSLGYADRVLHLAK</sequence>
<evidence type="ECO:0000256" key="2">
    <source>
        <dbReference type="ARBA" id="ARBA00009772"/>
    </source>
</evidence>
<comment type="subcellular location">
    <subcellularLocation>
        <location evidence="10">Cell membrane</location>
        <topology evidence="10">Multi-pass membrane protein</topology>
    </subcellularLocation>
    <subcellularLocation>
        <location evidence="10">Bacterial flagellum basal body</location>
    </subcellularLocation>
</comment>
<dbReference type="AlphaFoldDB" id="A0A7W8E2D2"/>
<dbReference type="EMBL" id="JACHIP010000001">
    <property type="protein sequence ID" value="MBB5056387.1"/>
    <property type="molecule type" value="Genomic_DNA"/>
</dbReference>
<evidence type="ECO:0000256" key="9">
    <source>
        <dbReference type="NCBIfam" id="TIGR01400"/>
    </source>
</evidence>